<evidence type="ECO:0000313" key="4">
    <source>
        <dbReference type="Proteomes" id="UP000812966"/>
    </source>
</evidence>
<evidence type="ECO:0000256" key="1">
    <source>
        <dbReference type="SAM" id="Coils"/>
    </source>
</evidence>
<dbReference type="AlphaFoldDB" id="A0A8K0NRD9"/>
<sequence length="355" mass="38851">MAALENQLSQEMEQIDQLRAAQAQAETRLQQLLKQVDIQQSANEQLNRSLAEHSRDRFQIAAERDELIKDRQSNDDQLAEEQSVAQQLRKDLESATNETTRLQAELQAKSEEASVINARYQKAHGLASALTSDASRLESKLQEASKKLAATEVAIAKLTDENASLASASQTQLDDVNRLEQSLEGMQTELEEQMAQVRNANKAKAQLQRKVDKLERKLKSMSDVPAAAEVPIPAAVLAPQPIVHNQEAIRSSPGALAGQKRVRDDDLAVKKVSAGPEAVIAPSPFEMARTPVKRIEAGTNRLAFTPTRHNLNPNLGAIPRSPYARLAAGDENSFPAMAMMRGRIGSVLNQHTPGP</sequence>
<evidence type="ECO:0000256" key="2">
    <source>
        <dbReference type="SAM" id="MobiDB-lite"/>
    </source>
</evidence>
<feature type="coiled-coil region" evidence="1">
    <location>
        <begin position="78"/>
        <end position="224"/>
    </location>
</feature>
<accession>A0A8K0NRD9</accession>
<keyword evidence="1" id="KW-0175">Coiled coil</keyword>
<keyword evidence="4" id="KW-1185">Reference proteome</keyword>
<feature type="region of interest" description="Disordered" evidence="2">
    <location>
        <begin position="1"/>
        <end position="21"/>
    </location>
</feature>
<dbReference type="EMBL" id="JABELV010000036">
    <property type="protein sequence ID" value="KAG7562216.1"/>
    <property type="molecule type" value="Genomic_DNA"/>
</dbReference>
<proteinExistence type="predicted"/>
<gene>
    <name evidence="3" type="ORF">FFLO_02302</name>
</gene>
<reference evidence="3" key="1">
    <citation type="submission" date="2020-04" db="EMBL/GenBank/DDBJ databases">
        <title>Analysis of mating type loci in Filobasidium floriforme.</title>
        <authorList>
            <person name="Nowrousian M."/>
        </authorList>
    </citation>
    <scope>NUCLEOTIDE SEQUENCE</scope>
    <source>
        <strain evidence="3">CBS 6242</strain>
    </source>
</reference>
<name>A0A8K0NRD9_9TREE</name>
<comment type="caution">
    <text evidence="3">The sequence shown here is derived from an EMBL/GenBank/DDBJ whole genome shotgun (WGS) entry which is preliminary data.</text>
</comment>
<evidence type="ECO:0000313" key="3">
    <source>
        <dbReference type="EMBL" id="KAG7562216.1"/>
    </source>
</evidence>
<organism evidence="3 4">
    <name type="scientific">Filobasidium floriforme</name>
    <dbReference type="NCBI Taxonomy" id="5210"/>
    <lineage>
        <taxon>Eukaryota</taxon>
        <taxon>Fungi</taxon>
        <taxon>Dikarya</taxon>
        <taxon>Basidiomycota</taxon>
        <taxon>Agaricomycotina</taxon>
        <taxon>Tremellomycetes</taxon>
        <taxon>Filobasidiales</taxon>
        <taxon>Filobasidiaceae</taxon>
        <taxon>Filobasidium</taxon>
    </lineage>
</organism>
<protein>
    <submittedName>
        <fullName evidence="3">Uncharacterized protein</fullName>
    </submittedName>
</protein>
<dbReference type="SUPFAM" id="SSF90257">
    <property type="entry name" value="Myosin rod fragments"/>
    <property type="match status" value="1"/>
</dbReference>
<feature type="compositionally biased region" description="Polar residues" evidence="2">
    <location>
        <begin position="1"/>
        <end position="12"/>
    </location>
</feature>
<dbReference type="Proteomes" id="UP000812966">
    <property type="component" value="Unassembled WGS sequence"/>
</dbReference>